<comment type="caution">
    <text evidence="2">The sequence shown here is derived from an EMBL/GenBank/DDBJ whole genome shotgun (WGS) entry which is preliminary data.</text>
</comment>
<proteinExistence type="predicted"/>
<evidence type="ECO:0008006" key="4">
    <source>
        <dbReference type="Google" id="ProtNLM"/>
    </source>
</evidence>
<feature type="chain" id="PRO_5038729919" description="Intracellular proteinase inhibitor" evidence="1">
    <location>
        <begin position="29"/>
        <end position="193"/>
    </location>
</feature>
<sequence>MLKKVTVRGEVHIRYFVILAAVFLTACAENTAVNNEPDETERRVVAETESEDYLLRAVSEQALYEEDDEVKVRVKLMYTGSDESKEIRGDDSPFQISWSNIDQNISWTPRVQDSASSIVLEANEWYEEVYTAAEAADGTDESESFFADLQTEQRFPAGEYELEVDAEFLPVNSENGELAEEWISASLVFEVER</sequence>
<dbReference type="Proteomes" id="UP000199318">
    <property type="component" value="Unassembled WGS sequence"/>
</dbReference>
<feature type="signal peptide" evidence="1">
    <location>
        <begin position="1"/>
        <end position="28"/>
    </location>
</feature>
<dbReference type="RefSeq" id="WP_093072782.1">
    <property type="nucleotide sequence ID" value="NZ_FOGV01000010.1"/>
</dbReference>
<reference evidence="3" key="1">
    <citation type="submission" date="2016-10" db="EMBL/GenBank/DDBJ databases">
        <authorList>
            <person name="de Groot N.N."/>
        </authorList>
    </citation>
    <scope>NUCLEOTIDE SEQUENCE [LARGE SCALE GENOMIC DNA]</scope>
    <source>
        <strain evidence="3">10nlg</strain>
    </source>
</reference>
<organism evidence="2 3">
    <name type="scientific">Salisediminibacterium halotolerans</name>
    <dbReference type="NCBI Taxonomy" id="517425"/>
    <lineage>
        <taxon>Bacteria</taxon>
        <taxon>Bacillati</taxon>
        <taxon>Bacillota</taxon>
        <taxon>Bacilli</taxon>
        <taxon>Bacillales</taxon>
        <taxon>Bacillaceae</taxon>
        <taxon>Salisediminibacterium</taxon>
    </lineage>
</organism>
<keyword evidence="1" id="KW-0732">Signal</keyword>
<dbReference type="AlphaFoldDB" id="A0A1H9TMQ7"/>
<gene>
    <name evidence="2" type="ORF">SAMN05444126_11081</name>
</gene>
<dbReference type="PROSITE" id="PS51257">
    <property type="entry name" value="PROKAR_LIPOPROTEIN"/>
    <property type="match status" value="1"/>
</dbReference>
<accession>A0A1H9TMQ7</accession>
<name>A0A1H9TMQ7_9BACI</name>
<keyword evidence="3" id="KW-1185">Reference proteome</keyword>
<evidence type="ECO:0000256" key="1">
    <source>
        <dbReference type="SAM" id="SignalP"/>
    </source>
</evidence>
<evidence type="ECO:0000313" key="3">
    <source>
        <dbReference type="Proteomes" id="UP000199318"/>
    </source>
</evidence>
<protein>
    <recommendedName>
        <fullName evidence="4">Intracellular proteinase inhibitor</fullName>
    </recommendedName>
</protein>
<dbReference type="EMBL" id="FOGV01000010">
    <property type="protein sequence ID" value="SER98239.1"/>
    <property type="molecule type" value="Genomic_DNA"/>
</dbReference>
<evidence type="ECO:0000313" key="2">
    <source>
        <dbReference type="EMBL" id="SER98239.1"/>
    </source>
</evidence>
<dbReference type="STRING" id="1464123.SAMN05444126_11081"/>